<accession>A0A1I6YMH2</accession>
<organism evidence="1 2">
    <name type="scientific">Methanosarcina thermophila</name>
    <dbReference type="NCBI Taxonomy" id="2210"/>
    <lineage>
        <taxon>Archaea</taxon>
        <taxon>Methanobacteriati</taxon>
        <taxon>Methanobacteriota</taxon>
        <taxon>Stenosarchaea group</taxon>
        <taxon>Methanomicrobia</taxon>
        <taxon>Methanosarcinales</taxon>
        <taxon>Methanosarcinaceae</taxon>
        <taxon>Methanosarcina</taxon>
    </lineage>
</organism>
<protein>
    <submittedName>
        <fullName evidence="1">Uncharacterized protein</fullName>
    </submittedName>
</protein>
<sequence length="68" mass="7361">MLFVGYALRNATTLLISSLTRHKLPSCSFTESTNCAGASAVSVLFCLRSLSLIRFLGPLLRILVICAE</sequence>
<dbReference type="AlphaFoldDB" id="A0A1I6YMH2"/>
<reference evidence="1 2" key="1">
    <citation type="submission" date="2016-10" db="EMBL/GenBank/DDBJ databases">
        <authorList>
            <person name="Varghese N."/>
            <person name="Submissions S."/>
        </authorList>
    </citation>
    <scope>NUCLEOTIDE SEQUENCE [LARGE SCALE GENOMIC DNA]</scope>
    <source>
        <strain evidence="1 2">DSM 11855</strain>
    </source>
</reference>
<proteinExistence type="predicted"/>
<gene>
    <name evidence="1" type="ORF">SAMN02910340_00992</name>
</gene>
<evidence type="ECO:0000313" key="2">
    <source>
        <dbReference type="Proteomes" id="UP000323733"/>
    </source>
</evidence>
<dbReference type="EMBL" id="FPAO01000003">
    <property type="protein sequence ID" value="SFT51617.1"/>
    <property type="molecule type" value="Genomic_DNA"/>
</dbReference>
<evidence type="ECO:0000313" key="1">
    <source>
        <dbReference type="EMBL" id="SFT51617.1"/>
    </source>
</evidence>
<name>A0A1I6YMH2_METTE</name>
<keyword evidence="2" id="KW-1185">Reference proteome</keyword>
<dbReference type="Proteomes" id="UP000323733">
    <property type="component" value="Unassembled WGS sequence"/>
</dbReference>